<sequence length="221" mass="26155">MKESLMIAVFIIIVFVVLQYISKNIVMKKMTTSLEEEKYDAFFKTSQSILCFLFVKPYIKESMKLSAYIAQEESEEVKKEIALIENMRIKPQQKLMSISNAFYFFLGKREEASCKQMLDYVKKLGDERTYNNLKIQYDIFILKESKHIDEIKKKLEIAQRNNMPNKDLMVGSLEYLIGLQYSYLNDKKNMMKYFKPALIHCKGTTYEVEMNQVIEKMNENI</sequence>
<dbReference type="Proteomes" id="UP001204814">
    <property type="component" value="Unassembled WGS sequence"/>
</dbReference>
<dbReference type="AlphaFoldDB" id="A0AAP2XPF2"/>
<accession>A0AAP2XPF2</accession>
<keyword evidence="1" id="KW-0472">Membrane</keyword>
<reference evidence="2" key="1">
    <citation type="submission" date="2022-06" db="EMBL/GenBank/DDBJ databases">
        <title>Isolation of gut microbiota from human fecal samples.</title>
        <authorList>
            <person name="Pamer E.G."/>
            <person name="Barat B."/>
            <person name="Waligurski E."/>
            <person name="Medina S."/>
            <person name="Paddock L."/>
            <person name="Mostad J."/>
        </authorList>
    </citation>
    <scope>NUCLEOTIDE SEQUENCE</scope>
    <source>
        <strain evidence="2">DFI.6.24</strain>
    </source>
</reference>
<dbReference type="RefSeq" id="WP_227352254.1">
    <property type="nucleotide sequence ID" value="NZ_JAJDKX010000038.1"/>
</dbReference>
<evidence type="ECO:0000313" key="3">
    <source>
        <dbReference type="Proteomes" id="UP001204814"/>
    </source>
</evidence>
<comment type="caution">
    <text evidence="2">The sequence shown here is derived from an EMBL/GenBank/DDBJ whole genome shotgun (WGS) entry which is preliminary data.</text>
</comment>
<organism evidence="2 3">
    <name type="scientific">Faecalibacillus intestinalis</name>
    <dbReference type="NCBI Taxonomy" id="1982626"/>
    <lineage>
        <taxon>Bacteria</taxon>
        <taxon>Bacillati</taxon>
        <taxon>Bacillota</taxon>
        <taxon>Erysipelotrichia</taxon>
        <taxon>Erysipelotrichales</taxon>
        <taxon>Coprobacillaceae</taxon>
        <taxon>Faecalibacillus</taxon>
    </lineage>
</organism>
<evidence type="ECO:0000256" key="1">
    <source>
        <dbReference type="SAM" id="Phobius"/>
    </source>
</evidence>
<evidence type="ECO:0000313" key="2">
    <source>
        <dbReference type="EMBL" id="MCQ5062417.1"/>
    </source>
</evidence>
<keyword evidence="1" id="KW-0812">Transmembrane</keyword>
<feature type="transmembrane region" description="Helical" evidence="1">
    <location>
        <begin position="5"/>
        <end position="21"/>
    </location>
</feature>
<keyword evidence="1" id="KW-1133">Transmembrane helix</keyword>
<protein>
    <submittedName>
        <fullName evidence="2">Uncharacterized protein</fullName>
    </submittedName>
</protein>
<gene>
    <name evidence="2" type="ORF">NE542_11380</name>
</gene>
<name>A0AAP2XPF2_9FIRM</name>
<proteinExistence type="predicted"/>
<dbReference type="EMBL" id="JANGBO010000012">
    <property type="protein sequence ID" value="MCQ5062417.1"/>
    <property type="molecule type" value="Genomic_DNA"/>
</dbReference>